<dbReference type="EMBL" id="SOEO01000002">
    <property type="protein sequence ID" value="TDX84006.1"/>
    <property type="molecule type" value="Genomic_DNA"/>
</dbReference>
<name>A0A4V3H2G2_9FLAO</name>
<evidence type="ECO:0000313" key="3">
    <source>
        <dbReference type="EMBL" id="TDX84006.1"/>
    </source>
</evidence>
<accession>A0A4V3H2G2</accession>
<comment type="caution">
    <text evidence="3">The sequence shown here is derived from an EMBL/GenBank/DDBJ whole genome shotgun (WGS) entry which is preliminary data.</text>
</comment>
<dbReference type="Proteomes" id="UP000295313">
    <property type="component" value="Unassembled WGS sequence"/>
</dbReference>
<sequence length="74" mass="8236">MMNFISKKTYSFLLVLISLVSFAQSVPPPPENPESGDIGAYPASPIDSYTLILFFVAAVIITFVTLKQRQRILE</sequence>
<evidence type="ECO:0000256" key="2">
    <source>
        <dbReference type="SAM" id="SignalP"/>
    </source>
</evidence>
<proteinExistence type="predicted"/>
<protein>
    <recommendedName>
        <fullName evidence="5">Signal peptidase</fullName>
    </recommendedName>
</protein>
<feature type="transmembrane region" description="Helical" evidence="1">
    <location>
        <begin position="49"/>
        <end position="66"/>
    </location>
</feature>
<evidence type="ECO:0000313" key="4">
    <source>
        <dbReference type="Proteomes" id="UP000295313"/>
    </source>
</evidence>
<gene>
    <name evidence="3" type="ORF">B0I22_1595</name>
</gene>
<keyword evidence="1" id="KW-1133">Transmembrane helix</keyword>
<reference evidence="3 4" key="1">
    <citation type="submission" date="2019-03" db="EMBL/GenBank/DDBJ databases">
        <title>Genomic Encyclopedia of Type Strains, Phase III (KMG-III): the genomes of soil and plant-associated and newly described type strains.</title>
        <authorList>
            <person name="Whitman W."/>
        </authorList>
    </citation>
    <scope>NUCLEOTIDE SEQUENCE [LARGE SCALE GENOMIC DNA]</scope>
    <source>
        <strain evidence="3 4">CGMCC 1.12802</strain>
    </source>
</reference>
<dbReference type="AlphaFoldDB" id="A0A4V3H2G2"/>
<keyword evidence="2" id="KW-0732">Signal</keyword>
<evidence type="ECO:0000256" key="1">
    <source>
        <dbReference type="SAM" id="Phobius"/>
    </source>
</evidence>
<keyword evidence="1" id="KW-0812">Transmembrane</keyword>
<keyword evidence="1" id="KW-0472">Membrane</keyword>
<keyword evidence="4" id="KW-1185">Reference proteome</keyword>
<feature type="signal peptide" evidence="2">
    <location>
        <begin position="1"/>
        <end position="23"/>
    </location>
</feature>
<feature type="chain" id="PRO_5020713863" description="Signal peptidase" evidence="2">
    <location>
        <begin position="24"/>
        <end position="74"/>
    </location>
</feature>
<organism evidence="3 4">
    <name type="scientific">Epilithonimonas xixisoli</name>
    <dbReference type="NCBI Taxonomy" id="1476462"/>
    <lineage>
        <taxon>Bacteria</taxon>
        <taxon>Pseudomonadati</taxon>
        <taxon>Bacteroidota</taxon>
        <taxon>Flavobacteriia</taxon>
        <taxon>Flavobacteriales</taxon>
        <taxon>Weeksellaceae</taxon>
        <taxon>Chryseobacterium group</taxon>
        <taxon>Epilithonimonas</taxon>
    </lineage>
</organism>
<evidence type="ECO:0008006" key="5">
    <source>
        <dbReference type="Google" id="ProtNLM"/>
    </source>
</evidence>